<gene>
    <name evidence="3" type="ORF">BaRGS_00015141</name>
</gene>
<dbReference type="PANTHER" id="PTHR11188">
    <property type="entry name" value="ARRESTIN DOMAIN CONTAINING PROTEIN"/>
    <property type="match status" value="1"/>
</dbReference>
<dbReference type="SUPFAM" id="SSF81296">
    <property type="entry name" value="E set domains"/>
    <property type="match status" value="2"/>
</dbReference>
<evidence type="ECO:0000313" key="4">
    <source>
        <dbReference type="Proteomes" id="UP001519460"/>
    </source>
</evidence>
<sequence length="339" mass="38309">MSVEDLILHFEYDENREKQFYIPGETIRGTILLHLRMGLRVRSMSLLILGGAAVSWEVQGKVKMYSAREEYLQGSKLLLDSGVEDSLLMDRGVHEFTFQYLLPTNLPSSFAGVYGSVTYVAKVVLEPEDGSATTITSEPFMVLRRPPLPPHTFSDWEMKKSKSLFGLCTTGQIKLYCRISRTAAIPGEVIYVNAEVSNWSPRGITLIQAAVIMESTYHARNTDSKNNKIVFRQILNKRWRNVQLAVPPYLADSGLEECSIIDVKYLFEFRVQIEGRDDLVVQTPLYVGGHPIGYMNESARGYRRMDLDGFSLANNELPWYGGGMGTMSETVDGDFFDLR</sequence>
<keyword evidence="4" id="KW-1185">Reference proteome</keyword>
<dbReference type="InterPro" id="IPR011022">
    <property type="entry name" value="Arrestin_C-like"/>
</dbReference>
<dbReference type="EMBL" id="JACVVK020000091">
    <property type="protein sequence ID" value="KAK7493629.1"/>
    <property type="molecule type" value="Genomic_DNA"/>
</dbReference>
<protein>
    <recommendedName>
        <fullName evidence="2">Arrestin C-terminal-like domain-containing protein</fullName>
    </recommendedName>
</protein>
<proteinExistence type="inferred from homology"/>
<dbReference type="Pfam" id="PF00339">
    <property type="entry name" value="Arrestin_N"/>
    <property type="match status" value="1"/>
</dbReference>
<dbReference type="InterPro" id="IPR014752">
    <property type="entry name" value="Arrestin-like_C"/>
</dbReference>
<dbReference type="InterPro" id="IPR014756">
    <property type="entry name" value="Ig_E-set"/>
</dbReference>
<dbReference type="InterPro" id="IPR011021">
    <property type="entry name" value="Arrestin-like_N"/>
</dbReference>
<accession>A0ABD0L3B8</accession>
<evidence type="ECO:0000313" key="3">
    <source>
        <dbReference type="EMBL" id="KAK7493629.1"/>
    </source>
</evidence>
<dbReference type="InterPro" id="IPR050357">
    <property type="entry name" value="Arrestin_domain-protein"/>
</dbReference>
<dbReference type="Pfam" id="PF02752">
    <property type="entry name" value="Arrestin_C"/>
    <property type="match status" value="1"/>
</dbReference>
<comment type="similarity">
    <text evidence="1">Belongs to the arrestin family.</text>
</comment>
<feature type="domain" description="Arrestin C-terminal-like" evidence="2">
    <location>
        <begin position="169"/>
        <end position="292"/>
    </location>
</feature>
<dbReference type="PANTHER" id="PTHR11188:SF176">
    <property type="entry name" value="ARRESTIN DOMAIN-CONTAINING PROTEIN 1"/>
    <property type="match status" value="1"/>
</dbReference>
<dbReference type="AlphaFoldDB" id="A0ABD0L3B8"/>
<reference evidence="3 4" key="1">
    <citation type="journal article" date="2023" name="Sci. Data">
        <title>Genome assembly of the Korean intertidal mud-creeper Batillaria attramentaria.</title>
        <authorList>
            <person name="Patra A.K."/>
            <person name="Ho P.T."/>
            <person name="Jun S."/>
            <person name="Lee S.J."/>
            <person name="Kim Y."/>
            <person name="Won Y.J."/>
        </authorList>
    </citation>
    <scope>NUCLEOTIDE SEQUENCE [LARGE SCALE GENOMIC DNA]</scope>
    <source>
        <strain evidence="3">Wonlab-2016</strain>
    </source>
</reference>
<comment type="caution">
    <text evidence="3">The sequence shown here is derived from an EMBL/GenBank/DDBJ whole genome shotgun (WGS) entry which is preliminary data.</text>
</comment>
<dbReference type="Gene3D" id="2.60.40.640">
    <property type="match status" value="2"/>
</dbReference>
<dbReference type="Proteomes" id="UP001519460">
    <property type="component" value="Unassembled WGS sequence"/>
</dbReference>
<name>A0ABD0L3B8_9CAEN</name>
<organism evidence="3 4">
    <name type="scientific">Batillaria attramentaria</name>
    <dbReference type="NCBI Taxonomy" id="370345"/>
    <lineage>
        <taxon>Eukaryota</taxon>
        <taxon>Metazoa</taxon>
        <taxon>Spiralia</taxon>
        <taxon>Lophotrochozoa</taxon>
        <taxon>Mollusca</taxon>
        <taxon>Gastropoda</taxon>
        <taxon>Caenogastropoda</taxon>
        <taxon>Sorbeoconcha</taxon>
        <taxon>Cerithioidea</taxon>
        <taxon>Batillariidae</taxon>
        <taxon>Batillaria</taxon>
    </lineage>
</organism>
<evidence type="ECO:0000256" key="1">
    <source>
        <dbReference type="ARBA" id="ARBA00005298"/>
    </source>
</evidence>
<evidence type="ECO:0000259" key="2">
    <source>
        <dbReference type="SMART" id="SM01017"/>
    </source>
</evidence>
<dbReference type="SMART" id="SM01017">
    <property type="entry name" value="Arrestin_C"/>
    <property type="match status" value="1"/>
</dbReference>